<feature type="transmembrane region" description="Helical" evidence="1">
    <location>
        <begin position="300"/>
        <end position="324"/>
    </location>
</feature>
<sequence length="376" mass="39988">MKKIFLSMLLLLIVTVIPEVKAYAASGNSVNGGEDIDFSQIQSVIDDTLSSGNKFDFMDYVNDLIAGRRTFSITGILDDLKQVVSNEVKNNINTFTGLISIAVIAAVFTNFSYAFKNIQVADTGFYVAYLLLFSVLTGSFITASSMAAETLSSLLELMKALVPSYFMAVAFCSGAGTSMVFYQVTLFLITFADILLIKIIIPLINIYLVISMANNLSKEDLLSKLTDLLETLMSWGLKTLVGVVVGFNAVQGLITPVSDKMKKSLVFKAAEAIPGIGDIFGGVAESVLGAGVLLKNAIGVAGVVVIVTLCAVPVLKLAVMTLIYKVSSAAVQPISDKRMLKCISASGDACLFLLQTVIVGAVLFIITITIVAATTT</sequence>
<evidence type="ECO:0000256" key="1">
    <source>
        <dbReference type="SAM" id="Phobius"/>
    </source>
</evidence>
<accession>A0A1M6MJ38</accession>
<keyword evidence="1" id="KW-0812">Transmembrane</keyword>
<feature type="signal peptide" evidence="2">
    <location>
        <begin position="1"/>
        <end position="24"/>
    </location>
</feature>
<proteinExistence type="predicted"/>
<dbReference type="AlphaFoldDB" id="A0A1M6MJ38"/>
<feature type="transmembrane region" description="Helical" evidence="1">
    <location>
        <begin position="160"/>
        <end position="182"/>
    </location>
</feature>
<dbReference type="Pfam" id="PF09546">
    <property type="entry name" value="Spore_III_AE"/>
    <property type="match status" value="1"/>
</dbReference>
<name>A0A1M6MJ38_9FIRM</name>
<feature type="chain" id="PRO_5013359655" evidence="2">
    <location>
        <begin position="25"/>
        <end position="376"/>
    </location>
</feature>
<protein>
    <submittedName>
        <fullName evidence="3">Stage III sporulation protein AE</fullName>
    </submittedName>
</protein>
<reference evidence="3 4" key="1">
    <citation type="submission" date="2016-11" db="EMBL/GenBank/DDBJ databases">
        <authorList>
            <person name="Jaros S."/>
            <person name="Januszkiewicz K."/>
            <person name="Wedrychowicz H."/>
        </authorList>
    </citation>
    <scope>NUCLEOTIDE SEQUENCE [LARGE SCALE GENOMIC DNA]</scope>
    <source>
        <strain evidence="3 4">DSM 15929</strain>
    </source>
</reference>
<evidence type="ECO:0000256" key="2">
    <source>
        <dbReference type="SAM" id="SignalP"/>
    </source>
</evidence>
<keyword evidence="1" id="KW-0472">Membrane</keyword>
<feature type="transmembrane region" description="Helical" evidence="1">
    <location>
        <begin position="95"/>
        <end position="115"/>
    </location>
</feature>
<feature type="transmembrane region" description="Helical" evidence="1">
    <location>
        <begin position="233"/>
        <end position="254"/>
    </location>
</feature>
<feature type="transmembrane region" description="Helical" evidence="1">
    <location>
        <begin position="275"/>
        <end position="294"/>
    </location>
</feature>
<dbReference type="OrthoDB" id="1706761at2"/>
<dbReference type="EMBL" id="FRAC01000007">
    <property type="protein sequence ID" value="SHJ83380.1"/>
    <property type="molecule type" value="Genomic_DNA"/>
</dbReference>
<feature type="transmembrane region" description="Helical" evidence="1">
    <location>
        <begin position="345"/>
        <end position="373"/>
    </location>
</feature>
<dbReference type="STRING" id="1121322.SAMN02745136_01031"/>
<keyword evidence="4" id="KW-1185">Reference proteome</keyword>
<evidence type="ECO:0000313" key="4">
    <source>
        <dbReference type="Proteomes" id="UP000184386"/>
    </source>
</evidence>
<gene>
    <name evidence="3" type="ORF">SAMN02745136_01031</name>
</gene>
<keyword evidence="1" id="KW-1133">Transmembrane helix</keyword>
<feature type="transmembrane region" description="Helical" evidence="1">
    <location>
        <begin position="194"/>
        <end position="213"/>
    </location>
</feature>
<dbReference type="InterPro" id="IPR014194">
    <property type="entry name" value="Spore_III_AE"/>
</dbReference>
<organism evidence="3 4">
    <name type="scientific">Anaerocolumna jejuensis DSM 15929</name>
    <dbReference type="NCBI Taxonomy" id="1121322"/>
    <lineage>
        <taxon>Bacteria</taxon>
        <taxon>Bacillati</taxon>
        <taxon>Bacillota</taxon>
        <taxon>Clostridia</taxon>
        <taxon>Lachnospirales</taxon>
        <taxon>Lachnospiraceae</taxon>
        <taxon>Anaerocolumna</taxon>
    </lineage>
</organism>
<keyword evidence="2" id="KW-0732">Signal</keyword>
<dbReference type="Proteomes" id="UP000184386">
    <property type="component" value="Unassembled WGS sequence"/>
</dbReference>
<feature type="transmembrane region" description="Helical" evidence="1">
    <location>
        <begin position="127"/>
        <end position="148"/>
    </location>
</feature>
<evidence type="ECO:0000313" key="3">
    <source>
        <dbReference type="EMBL" id="SHJ83380.1"/>
    </source>
</evidence>
<dbReference type="RefSeq" id="WP_073273556.1">
    <property type="nucleotide sequence ID" value="NZ_FRAC01000007.1"/>
</dbReference>